<evidence type="ECO:0000313" key="3">
    <source>
        <dbReference type="Proteomes" id="UP001521184"/>
    </source>
</evidence>
<proteinExistence type="predicted"/>
<gene>
    <name evidence="2" type="ORF">SLS58_010226</name>
</gene>
<protein>
    <submittedName>
        <fullName evidence="2">Uncharacterized protein</fullName>
    </submittedName>
</protein>
<sequence>MAGDNDDFFPDHGIRADTSDEYSADFQLPLPPLNREDAAFLRAVEARAASSSLIAAYNAEASERGMQRGLAPIYQGYLLRMSDGVSADELVSGSDISKGKHDKRRNEKL</sequence>
<dbReference type="EMBL" id="JAKEKT020000114">
    <property type="protein sequence ID" value="KAL1635469.1"/>
    <property type="molecule type" value="Genomic_DNA"/>
</dbReference>
<dbReference type="Proteomes" id="UP001521184">
    <property type="component" value="Unassembled WGS sequence"/>
</dbReference>
<accession>A0ABR3T840</accession>
<reference evidence="2 3" key="1">
    <citation type="journal article" date="2023" name="Plant Dis.">
        <title>First Report of Diplodia intermedia Causing Canker and Dieback Diseases on Apple Trees in Canada.</title>
        <authorList>
            <person name="Ellouze W."/>
            <person name="Ilyukhin E."/>
            <person name="Sulman M."/>
            <person name="Ali S."/>
        </authorList>
    </citation>
    <scope>NUCLEOTIDE SEQUENCE [LARGE SCALE GENOMIC DNA]</scope>
    <source>
        <strain evidence="2 3">M45-28</strain>
    </source>
</reference>
<feature type="region of interest" description="Disordered" evidence="1">
    <location>
        <begin position="90"/>
        <end position="109"/>
    </location>
</feature>
<evidence type="ECO:0000313" key="2">
    <source>
        <dbReference type="EMBL" id="KAL1635469.1"/>
    </source>
</evidence>
<organism evidence="2 3">
    <name type="scientific">Diplodia intermedia</name>
    <dbReference type="NCBI Taxonomy" id="856260"/>
    <lineage>
        <taxon>Eukaryota</taxon>
        <taxon>Fungi</taxon>
        <taxon>Dikarya</taxon>
        <taxon>Ascomycota</taxon>
        <taxon>Pezizomycotina</taxon>
        <taxon>Dothideomycetes</taxon>
        <taxon>Dothideomycetes incertae sedis</taxon>
        <taxon>Botryosphaeriales</taxon>
        <taxon>Botryosphaeriaceae</taxon>
        <taxon>Diplodia</taxon>
    </lineage>
</organism>
<name>A0ABR3T840_9PEZI</name>
<keyword evidence="3" id="KW-1185">Reference proteome</keyword>
<evidence type="ECO:0000256" key="1">
    <source>
        <dbReference type="SAM" id="MobiDB-lite"/>
    </source>
</evidence>
<comment type="caution">
    <text evidence="2">The sequence shown here is derived from an EMBL/GenBank/DDBJ whole genome shotgun (WGS) entry which is preliminary data.</text>
</comment>